<organism evidence="1 2">
    <name type="scientific">Henosepilachna vigintioctopunctata</name>
    <dbReference type="NCBI Taxonomy" id="420089"/>
    <lineage>
        <taxon>Eukaryota</taxon>
        <taxon>Metazoa</taxon>
        <taxon>Ecdysozoa</taxon>
        <taxon>Arthropoda</taxon>
        <taxon>Hexapoda</taxon>
        <taxon>Insecta</taxon>
        <taxon>Pterygota</taxon>
        <taxon>Neoptera</taxon>
        <taxon>Endopterygota</taxon>
        <taxon>Coleoptera</taxon>
        <taxon>Polyphaga</taxon>
        <taxon>Cucujiformia</taxon>
        <taxon>Coccinelloidea</taxon>
        <taxon>Coccinellidae</taxon>
        <taxon>Epilachninae</taxon>
        <taxon>Epilachnini</taxon>
        <taxon>Henosepilachna</taxon>
    </lineage>
</organism>
<keyword evidence="2" id="KW-1185">Reference proteome</keyword>
<evidence type="ECO:0000313" key="2">
    <source>
        <dbReference type="Proteomes" id="UP001431783"/>
    </source>
</evidence>
<dbReference type="Proteomes" id="UP001431783">
    <property type="component" value="Unassembled WGS sequence"/>
</dbReference>
<proteinExistence type="predicted"/>
<dbReference type="AlphaFoldDB" id="A0AAW1U910"/>
<accession>A0AAW1U910</accession>
<evidence type="ECO:0000313" key="1">
    <source>
        <dbReference type="EMBL" id="KAK9876515.1"/>
    </source>
</evidence>
<protein>
    <submittedName>
        <fullName evidence="1">Uncharacterized protein</fullName>
    </submittedName>
</protein>
<name>A0AAW1U910_9CUCU</name>
<sequence>MEEIKLKLCLFEGNNSGSWKYRMESILDQYELKQFIETDPEELVYRQAATEADKLRKSEKKCKAIINNDIADSQLEYSKGEHMCSIPTKTIRKEVESHNAQKDHGKRLLMPSIERTIRLWQMNTSAAPEETHQKQMPYRNLD</sequence>
<dbReference type="EMBL" id="JARQZJ010000037">
    <property type="protein sequence ID" value="KAK9876515.1"/>
    <property type="molecule type" value="Genomic_DNA"/>
</dbReference>
<comment type="caution">
    <text evidence="1">The sequence shown here is derived from an EMBL/GenBank/DDBJ whole genome shotgun (WGS) entry which is preliminary data.</text>
</comment>
<reference evidence="1 2" key="1">
    <citation type="submission" date="2023-03" db="EMBL/GenBank/DDBJ databases">
        <title>Genome insight into feeding habits of ladybird beetles.</title>
        <authorList>
            <person name="Li H.-S."/>
            <person name="Huang Y.-H."/>
            <person name="Pang H."/>
        </authorList>
    </citation>
    <scope>NUCLEOTIDE SEQUENCE [LARGE SCALE GENOMIC DNA]</scope>
    <source>
        <strain evidence="1">SYSU_2023b</strain>
        <tissue evidence="1">Whole body</tissue>
    </source>
</reference>
<gene>
    <name evidence="1" type="ORF">WA026_013889</name>
</gene>